<evidence type="ECO:0000256" key="7">
    <source>
        <dbReference type="SAM" id="Phobius"/>
    </source>
</evidence>
<reference evidence="9 10" key="1">
    <citation type="journal article" date="2013" name="Stand. Genomic Sci.">
        <title>Genomic Encyclopedia of Type Strains, Phase I: The one thousand microbial genomes (KMG-I) project.</title>
        <authorList>
            <person name="Kyrpides N.C."/>
            <person name="Woyke T."/>
            <person name="Eisen J.A."/>
            <person name="Garrity G."/>
            <person name="Lilburn T.G."/>
            <person name="Beck B.J."/>
            <person name="Whitman W.B."/>
            <person name="Hugenholtz P."/>
            <person name="Klenk H.P."/>
        </authorList>
    </citation>
    <scope>NUCLEOTIDE SEQUENCE [LARGE SCALE GENOMIC DNA]</scope>
    <source>
        <strain evidence="9 10">DSM 45044</strain>
    </source>
</reference>
<proteinExistence type="predicted"/>
<protein>
    <submittedName>
        <fullName evidence="9">Transmembrane secretion effector</fullName>
    </submittedName>
</protein>
<feature type="transmembrane region" description="Helical" evidence="7">
    <location>
        <begin position="292"/>
        <end position="311"/>
    </location>
</feature>
<dbReference type="Gene3D" id="1.20.1250.20">
    <property type="entry name" value="MFS general substrate transporter like domains"/>
    <property type="match status" value="1"/>
</dbReference>
<evidence type="ECO:0000256" key="1">
    <source>
        <dbReference type="ARBA" id="ARBA00004651"/>
    </source>
</evidence>
<dbReference type="Pfam" id="PF05977">
    <property type="entry name" value="MFS_3"/>
    <property type="match status" value="1"/>
</dbReference>
<feature type="transmembrane region" description="Helical" evidence="7">
    <location>
        <begin position="317"/>
        <end position="342"/>
    </location>
</feature>
<evidence type="ECO:0000259" key="8">
    <source>
        <dbReference type="PROSITE" id="PS50850"/>
    </source>
</evidence>
<evidence type="ECO:0000313" key="9">
    <source>
        <dbReference type="EMBL" id="TWJ12942.1"/>
    </source>
</evidence>
<evidence type="ECO:0000256" key="3">
    <source>
        <dbReference type="ARBA" id="ARBA00022475"/>
    </source>
</evidence>
<keyword evidence="6 7" id="KW-0472">Membrane</keyword>
<feature type="transmembrane region" description="Helical" evidence="7">
    <location>
        <begin position="382"/>
        <end position="404"/>
    </location>
</feature>
<sequence length="426" mass="44204">MRSDTLHVLRQRDFALLWWGGLVSFLGNWTLRVALPVTVLELTGSTAALAATTAAGLLPALLIGPLVGVYVDRWDRKRVMVVGNLVQAAVLAPLLLVDSASEVWIVVVVALVSAGVSPFCQIAENALLPRLVPRRHLLTANSLNAVNNNLARFVGPVLGGTLAVTVGLPGVVVLDAATYLVAAGFAALVSGGHRPAGVASAAAGPVRRVAREMREGFSTIVSDGPLRVVFGMVVLIGLGEGVMATVFVVFVEQEIAGGAAAYGWLVAAQAVGGVCGGLAGGRFAARFSERHILGFGLVALGCCDLFTFNYPQWYSHVWPGLAAMIVVGLPSALSQAALTTVVQTRTPDRLRGRVFAVRGAVMAGFMIVGTGLAAASQSHLDVVTVLSLQALTPIAAGSAALVLLRTTGHPEQPSPIASPERVARRD</sequence>
<keyword evidence="10" id="KW-1185">Reference proteome</keyword>
<feature type="transmembrane region" description="Helical" evidence="7">
    <location>
        <begin position="354"/>
        <end position="376"/>
    </location>
</feature>
<evidence type="ECO:0000256" key="2">
    <source>
        <dbReference type="ARBA" id="ARBA00022448"/>
    </source>
</evidence>
<dbReference type="AlphaFoldDB" id="A0A562V536"/>
<dbReference type="OrthoDB" id="3810421at2"/>
<dbReference type="InterPro" id="IPR010290">
    <property type="entry name" value="TM_effector"/>
</dbReference>
<feature type="transmembrane region" description="Helical" evidence="7">
    <location>
        <begin position="16"/>
        <end position="35"/>
    </location>
</feature>
<feature type="transmembrane region" description="Helical" evidence="7">
    <location>
        <begin position="47"/>
        <end position="67"/>
    </location>
</feature>
<keyword evidence="4 7" id="KW-0812">Transmembrane</keyword>
<gene>
    <name evidence="9" type="ORF">LX16_3709</name>
</gene>
<dbReference type="InterPro" id="IPR036259">
    <property type="entry name" value="MFS_trans_sf"/>
</dbReference>
<feature type="transmembrane region" description="Helical" evidence="7">
    <location>
        <begin position="228"/>
        <end position="250"/>
    </location>
</feature>
<feature type="transmembrane region" description="Helical" evidence="7">
    <location>
        <begin position="103"/>
        <end position="128"/>
    </location>
</feature>
<dbReference type="EMBL" id="VLLL01000006">
    <property type="protein sequence ID" value="TWJ12942.1"/>
    <property type="molecule type" value="Genomic_DNA"/>
</dbReference>
<feature type="transmembrane region" description="Helical" evidence="7">
    <location>
        <begin position="79"/>
        <end position="97"/>
    </location>
</feature>
<dbReference type="SUPFAM" id="SSF103473">
    <property type="entry name" value="MFS general substrate transporter"/>
    <property type="match status" value="1"/>
</dbReference>
<dbReference type="PROSITE" id="PS50850">
    <property type="entry name" value="MFS"/>
    <property type="match status" value="1"/>
</dbReference>
<feature type="domain" description="Major facilitator superfamily (MFS) profile" evidence="8">
    <location>
        <begin position="225"/>
        <end position="426"/>
    </location>
</feature>
<keyword evidence="5 7" id="KW-1133">Transmembrane helix</keyword>
<keyword evidence="3" id="KW-1003">Cell membrane</keyword>
<accession>A0A562V536</accession>
<comment type="subcellular location">
    <subcellularLocation>
        <location evidence="1">Cell membrane</location>
        <topology evidence="1">Multi-pass membrane protein</topology>
    </subcellularLocation>
</comment>
<dbReference type="Proteomes" id="UP000321617">
    <property type="component" value="Unassembled WGS sequence"/>
</dbReference>
<name>A0A562V536_9ACTN</name>
<dbReference type="RefSeq" id="WP_147140444.1">
    <property type="nucleotide sequence ID" value="NZ_BAABIJ010000002.1"/>
</dbReference>
<dbReference type="GO" id="GO:0005886">
    <property type="term" value="C:plasma membrane"/>
    <property type="evidence" value="ECO:0007669"/>
    <property type="project" value="UniProtKB-SubCell"/>
</dbReference>
<organism evidence="9 10">
    <name type="scientific">Stackebrandtia albiflava</name>
    <dbReference type="NCBI Taxonomy" id="406432"/>
    <lineage>
        <taxon>Bacteria</taxon>
        <taxon>Bacillati</taxon>
        <taxon>Actinomycetota</taxon>
        <taxon>Actinomycetes</taxon>
        <taxon>Glycomycetales</taxon>
        <taxon>Glycomycetaceae</taxon>
        <taxon>Stackebrandtia</taxon>
    </lineage>
</organism>
<evidence type="ECO:0000256" key="6">
    <source>
        <dbReference type="ARBA" id="ARBA00023136"/>
    </source>
</evidence>
<comment type="caution">
    <text evidence="9">The sequence shown here is derived from an EMBL/GenBank/DDBJ whole genome shotgun (WGS) entry which is preliminary data.</text>
</comment>
<feature type="transmembrane region" description="Helical" evidence="7">
    <location>
        <begin position="262"/>
        <end position="280"/>
    </location>
</feature>
<dbReference type="PANTHER" id="PTHR23513:SF6">
    <property type="entry name" value="MAJOR FACILITATOR SUPERFAMILY ASSOCIATED DOMAIN-CONTAINING PROTEIN"/>
    <property type="match status" value="1"/>
</dbReference>
<evidence type="ECO:0000256" key="4">
    <source>
        <dbReference type="ARBA" id="ARBA00022692"/>
    </source>
</evidence>
<dbReference type="PANTHER" id="PTHR23513">
    <property type="entry name" value="INTEGRAL MEMBRANE EFFLUX PROTEIN-RELATED"/>
    <property type="match status" value="1"/>
</dbReference>
<evidence type="ECO:0000256" key="5">
    <source>
        <dbReference type="ARBA" id="ARBA00022989"/>
    </source>
</evidence>
<dbReference type="InterPro" id="IPR020846">
    <property type="entry name" value="MFS_dom"/>
</dbReference>
<evidence type="ECO:0000313" key="10">
    <source>
        <dbReference type="Proteomes" id="UP000321617"/>
    </source>
</evidence>
<dbReference type="CDD" id="cd06173">
    <property type="entry name" value="MFS_MefA_like"/>
    <property type="match status" value="1"/>
</dbReference>
<keyword evidence="2" id="KW-0813">Transport</keyword>
<dbReference type="GO" id="GO:0022857">
    <property type="term" value="F:transmembrane transporter activity"/>
    <property type="evidence" value="ECO:0007669"/>
    <property type="project" value="InterPro"/>
</dbReference>